<evidence type="ECO:0000313" key="4">
    <source>
        <dbReference type="Proteomes" id="UP000237378"/>
    </source>
</evidence>
<feature type="chain" id="PRO_5015682919" description="Gluconate 2-dehydrogenase subunit 3 family protein" evidence="2">
    <location>
        <begin position="25"/>
        <end position="234"/>
    </location>
</feature>
<gene>
    <name evidence="3" type="ORF">BGP82_02480</name>
</gene>
<dbReference type="AlphaFoldDB" id="A0A2S3XCN2"/>
<proteinExistence type="predicted"/>
<comment type="caution">
    <text evidence="3">The sequence shown here is derived from an EMBL/GenBank/DDBJ whole genome shotgun (WGS) entry which is preliminary data.</text>
</comment>
<dbReference type="InterPro" id="IPR027056">
    <property type="entry name" value="Gluconate_2DH_su3"/>
</dbReference>
<reference evidence="3 4" key="1">
    <citation type="submission" date="2016-08" db="EMBL/GenBank/DDBJ databases">
        <authorList>
            <person name="Seilhamer J.J."/>
        </authorList>
    </citation>
    <scope>NUCLEOTIDE SEQUENCE [LARGE SCALE GENOMIC DNA]</scope>
    <source>
        <strain evidence="3 4">KH-18-2</strain>
    </source>
</reference>
<feature type="signal peptide" evidence="2">
    <location>
        <begin position="1"/>
        <end position="24"/>
    </location>
</feature>
<accession>A0A2S3XCN2</accession>
<protein>
    <recommendedName>
        <fullName evidence="5">Gluconate 2-dehydrogenase subunit 3 family protein</fullName>
    </recommendedName>
</protein>
<feature type="region of interest" description="Disordered" evidence="1">
    <location>
        <begin position="29"/>
        <end position="49"/>
    </location>
</feature>
<dbReference type="RefSeq" id="WP_103469138.1">
    <property type="nucleotide sequence ID" value="NZ_JADUCH010000006.1"/>
</dbReference>
<dbReference type="Proteomes" id="UP000237378">
    <property type="component" value="Unassembled WGS sequence"/>
</dbReference>
<evidence type="ECO:0000313" key="3">
    <source>
        <dbReference type="EMBL" id="POG13338.1"/>
    </source>
</evidence>
<organism evidence="3 4">
    <name type="scientific">Pseudomonas putida</name>
    <name type="common">Arthrobacter siderocapsulatus</name>
    <dbReference type="NCBI Taxonomy" id="303"/>
    <lineage>
        <taxon>Bacteria</taxon>
        <taxon>Pseudomonadati</taxon>
        <taxon>Pseudomonadota</taxon>
        <taxon>Gammaproteobacteria</taxon>
        <taxon>Pseudomonadales</taxon>
        <taxon>Pseudomonadaceae</taxon>
        <taxon>Pseudomonas</taxon>
    </lineage>
</organism>
<evidence type="ECO:0000256" key="2">
    <source>
        <dbReference type="SAM" id="SignalP"/>
    </source>
</evidence>
<reference evidence="3 4" key="2">
    <citation type="submission" date="2018-03" db="EMBL/GenBank/DDBJ databases">
        <title>Draft genome of Pseudomonas putida strain KH-18-2.</title>
        <authorList>
            <person name="Yoshizawa S."/>
            <person name="Khan N.H."/>
            <person name="Nishimura M."/>
            <person name="Chiura H.X."/>
            <person name="Ogura Y."/>
            <person name="Hayashi T."/>
            <person name="Kogure K."/>
        </authorList>
    </citation>
    <scope>NUCLEOTIDE SEQUENCE [LARGE SCALE GENOMIC DNA]</scope>
    <source>
        <strain evidence="3 4">KH-18-2</strain>
    </source>
</reference>
<evidence type="ECO:0000256" key="1">
    <source>
        <dbReference type="SAM" id="MobiDB-lite"/>
    </source>
</evidence>
<evidence type="ECO:0008006" key="5">
    <source>
        <dbReference type="Google" id="ProtNLM"/>
    </source>
</evidence>
<name>A0A2S3XCN2_PSEPU</name>
<dbReference type="EMBL" id="MING01000019">
    <property type="protein sequence ID" value="POG13338.1"/>
    <property type="molecule type" value="Genomic_DNA"/>
</dbReference>
<keyword evidence="2" id="KW-0732">Signal</keyword>
<sequence length="234" mass="25336">MNRREALISLVQISALGAIGSASAGVLASDRPRASGTHADALPQPPKSGALAYLTSDEAREVAAIFDRLIPEDELGMSASQAGCVVFIDRQLAGPYGQAASTYRLGPYVQGTPEQGPQFRLTPAQRYRDGLARLGQYCQQQHARPFSGLTGEQQDALLRAMEAGTAPLDADFFALLLQNVREGYLADPMYGGNRDMVGWRLIGFPGARYDYRPYLHRKGLPLDLEPVSLLDRAG</sequence>
<dbReference type="Pfam" id="PF13618">
    <property type="entry name" value="Gluconate_2-dh3"/>
    <property type="match status" value="1"/>
</dbReference>